<evidence type="ECO:0000256" key="1">
    <source>
        <dbReference type="SAM" id="MobiDB-lite"/>
    </source>
</evidence>
<dbReference type="PANTHER" id="PTHR47501">
    <property type="entry name" value="TRANSPOSASE-RELATED"/>
    <property type="match status" value="1"/>
</dbReference>
<dbReference type="SUPFAM" id="SSF53098">
    <property type="entry name" value="Ribonuclease H-like"/>
    <property type="match status" value="1"/>
</dbReference>
<dbReference type="Proteomes" id="UP001219518">
    <property type="component" value="Unassembled WGS sequence"/>
</dbReference>
<reference evidence="2" key="1">
    <citation type="submission" date="2021-07" db="EMBL/GenBank/DDBJ databases">
        <authorList>
            <person name="Catto M.A."/>
            <person name="Jacobson A."/>
            <person name="Kennedy G."/>
            <person name="Labadie P."/>
            <person name="Hunt B.G."/>
            <person name="Srinivasan R."/>
        </authorList>
    </citation>
    <scope>NUCLEOTIDE SEQUENCE</scope>
    <source>
        <strain evidence="2">PL_HMW_Pooled</strain>
        <tissue evidence="2">Head</tissue>
    </source>
</reference>
<reference evidence="2" key="2">
    <citation type="journal article" date="2023" name="BMC Genomics">
        <title>Pest status, molecular evolution, and epigenetic factors derived from the genome assembly of Frankliniella fusca, a thysanopteran phytovirus vector.</title>
        <authorList>
            <person name="Catto M.A."/>
            <person name="Labadie P.E."/>
            <person name="Jacobson A.L."/>
            <person name="Kennedy G.G."/>
            <person name="Srinivasan R."/>
            <person name="Hunt B.G."/>
        </authorList>
    </citation>
    <scope>NUCLEOTIDE SEQUENCE</scope>
    <source>
        <strain evidence="2">PL_HMW_Pooled</strain>
    </source>
</reference>
<comment type="caution">
    <text evidence="2">The sequence shown here is derived from an EMBL/GenBank/DDBJ whole genome shotgun (WGS) entry which is preliminary data.</text>
</comment>
<accession>A0AAE1GVK0</accession>
<dbReference type="EMBL" id="JAHWGI010000069">
    <property type="protein sequence ID" value="KAK3908655.1"/>
    <property type="molecule type" value="Genomic_DNA"/>
</dbReference>
<protein>
    <submittedName>
        <fullName evidence="2">AC9 transposase</fullName>
    </submittedName>
</protein>
<name>A0AAE1GVK0_9NEOP</name>
<gene>
    <name evidence="2" type="ORF">KUF71_019004</name>
</gene>
<organism evidence="2 3">
    <name type="scientific">Frankliniella fusca</name>
    <dbReference type="NCBI Taxonomy" id="407009"/>
    <lineage>
        <taxon>Eukaryota</taxon>
        <taxon>Metazoa</taxon>
        <taxon>Ecdysozoa</taxon>
        <taxon>Arthropoda</taxon>
        <taxon>Hexapoda</taxon>
        <taxon>Insecta</taxon>
        <taxon>Pterygota</taxon>
        <taxon>Neoptera</taxon>
        <taxon>Paraneoptera</taxon>
        <taxon>Thysanoptera</taxon>
        <taxon>Terebrantia</taxon>
        <taxon>Thripoidea</taxon>
        <taxon>Thripidae</taxon>
        <taxon>Frankliniella</taxon>
    </lineage>
</organism>
<evidence type="ECO:0000313" key="3">
    <source>
        <dbReference type="Proteomes" id="UP001219518"/>
    </source>
</evidence>
<evidence type="ECO:0000313" key="2">
    <source>
        <dbReference type="EMBL" id="KAK3908655.1"/>
    </source>
</evidence>
<dbReference type="PANTHER" id="PTHR47501:SF5">
    <property type="entry name" value="HAT C-TERMINAL DIMERISATION DOMAIN-CONTAINING PROTEIN"/>
    <property type="match status" value="1"/>
</dbReference>
<sequence>MATNHIPWVNWEKWFFVSVPPPAGKSVKFAARCKLCKKDYQVTRDSNGNLMKHIKSLHRDQLAEVQATPRRPREDLRLRQVDIRAACEAGRPSTLSQEELDKLLLEAIVESKLPFQILGRPKFKKLITRLAPGRSVICRKTARGRIPVLYKCTKDRVIAELAGVKRVGTTADAWKSRGKGYLGVTAHWMNPSTLERCSAALACRRVKGSHTYDVLATLLSDIFQEFGIQDKISCTVTDNGSNFLKAFRQFTGDDGGDVEDRDSDVDEDTDMDQTERTEVDEPRVDSVGDIFDAGEVLGCEVTLPAHRRCACHLLNLVATTDLDKALERPGSVRTAWTNVLNKCKAFWSKQQRSTVAQDVVKTSLGKVLPTPNATRWNSLYNAMREVVWHYDGDRRAAITAVCHTLKVDPLTVREVEFLQEFIKMMEPLAETLDLLQGEKHVSVGYLLPAIHNLLARYRSMTDLRHCQPLVEALLKAIKTRFADYLWDKDLVVAACLVPVFRLDWIRGTVEGPEKVHQAREWLEEAMADLVGRHEAGEGEAPGDVDEPEPMDTGNNAVRKLFSFLPAQRQPTAQRGPMAELERFLTEPFFTLDNLRTCKYVKELYIWYNTCLPSSASAERLFSHAGLVLNPRRACLGDGMFDRLVFLGVNQEFL</sequence>
<keyword evidence="3" id="KW-1185">Reference proteome</keyword>
<dbReference type="AlphaFoldDB" id="A0AAE1GVK0"/>
<feature type="region of interest" description="Disordered" evidence="1">
    <location>
        <begin position="255"/>
        <end position="281"/>
    </location>
</feature>
<proteinExistence type="predicted"/>
<dbReference type="InterPro" id="IPR012337">
    <property type="entry name" value="RNaseH-like_sf"/>
</dbReference>
<feature type="compositionally biased region" description="Acidic residues" evidence="1">
    <location>
        <begin position="255"/>
        <end position="272"/>
    </location>
</feature>